<feature type="transmembrane region" description="Helical" evidence="1">
    <location>
        <begin position="100"/>
        <end position="122"/>
    </location>
</feature>
<evidence type="ECO:0000256" key="1">
    <source>
        <dbReference type="SAM" id="Phobius"/>
    </source>
</evidence>
<dbReference type="RefSeq" id="WP_131278984.1">
    <property type="nucleotide sequence ID" value="NZ_JBHSLR010000009.1"/>
</dbReference>
<comment type="caution">
    <text evidence="2">The sequence shown here is derived from an EMBL/GenBank/DDBJ whole genome shotgun (WGS) entry which is preliminary data.</text>
</comment>
<feature type="transmembrane region" description="Helical" evidence="1">
    <location>
        <begin position="284"/>
        <end position="305"/>
    </location>
</feature>
<organism evidence="2 3">
    <name type="scientific">Arcanobacterium bovis</name>
    <dbReference type="NCBI Taxonomy" id="2529275"/>
    <lineage>
        <taxon>Bacteria</taxon>
        <taxon>Bacillati</taxon>
        <taxon>Actinomycetota</taxon>
        <taxon>Actinomycetes</taxon>
        <taxon>Actinomycetales</taxon>
        <taxon>Actinomycetaceae</taxon>
        <taxon>Arcanobacterium</taxon>
    </lineage>
</organism>
<evidence type="ECO:0000313" key="3">
    <source>
        <dbReference type="Proteomes" id="UP000293036"/>
    </source>
</evidence>
<gene>
    <name evidence="2" type="ORF">EZJ44_00310</name>
</gene>
<feature type="transmembrane region" description="Helical" evidence="1">
    <location>
        <begin position="222"/>
        <end position="238"/>
    </location>
</feature>
<dbReference type="InterPro" id="IPR002798">
    <property type="entry name" value="SpoIIM-like"/>
</dbReference>
<dbReference type="OrthoDB" id="5243448at2"/>
<keyword evidence="1" id="KW-0812">Transmembrane</keyword>
<dbReference type="AlphaFoldDB" id="A0A4Q9V3C5"/>
<name>A0A4Q9V3C5_9ACTO</name>
<feature type="transmembrane region" description="Helical" evidence="1">
    <location>
        <begin position="165"/>
        <end position="186"/>
    </location>
</feature>
<dbReference type="EMBL" id="SJDT01000001">
    <property type="protein sequence ID" value="TBW23622.1"/>
    <property type="molecule type" value="Genomic_DNA"/>
</dbReference>
<dbReference type="PANTHER" id="PTHR35337:SF1">
    <property type="entry name" value="SLR1478 PROTEIN"/>
    <property type="match status" value="1"/>
</dbReference>
<dbReference type="Pfam" id="PF01944">
    <property type="entry name" value="SpoIIM"/>
    <property type="match status" value="1"/>
</dbReference>
<proteinExistence type="predicted"/>
<keyword evidence="3" id="KW-1185">Reference proteome</keyword>
<keyword evidence="1" id="KW-1133">Transmembrane helix</keyword>
<accession>A0A4Q9V3C5</accession>
<protein>
    <submittedName>
        <fullName evidence="2">Stage II sporulation protein M</fullName>
    </submittedName>
</protein>
<evidence type="ECO:0000313" key="2">
    <source>
        <dbReference type="EMBL" id="TBW23622.1"/>
    </source>
</evidence>
<reference evidence="2 3" key="1">
    <citation type="submission" date="2019-02" db="EMBL/GenBank/DDBJ databases">
        <title>Arcanobacterium bovis sp. nov., isolated from the milk of a cow with mastitis.</title>
        <authorList>
            <person name="Sammra O."/>
            <person name="Foster G."/>
            <person name="Hassan A."/>
            <person name="Alssahen M."/>
            <person name="Laemmler C."/>
            <person name="Borowiak M."/>
            <person name="Malorny B."/>
            <person name="Abdulmawjood A."/>
        </authorList>
    </citation>
    <scope>NUCLEOTIDE SEQUENCE [LARGE SCALE GENOMIC DNA]</scope>
    <source>
        <strain evidence="2 3">C605018/01/1</strain>
    </source>
</reference>
<keyword evidence="1" id="KW-0472">Membrane</keyword>
<feature type="transmembrane region" description="Helical" evidence="1">
    <location>
        <begin position="258"/>
        <end position="278"/>
    </location>
</feature>
<sequence length="330" mass="36572">MDSLAFAKTHQESWDRLDYLSRRRVLSGRESDEFAQLYQKTAGDLAVLRSNAPDPDLILNLSAILGRARSRLTGTTFSPVKAVTTWFTITLPLAFYRIRWWSAAVSLACVALFMAVLVTFIFNPHLLTNVGSEETLKNYANNAFQAYYVEYSNSDFTAMVWTNNAWIALQCVAGGVTGIFPLFVLFQNSTQVGQAGGILYHYGSIGEFFQLILPHGQLELCAIFVAGAAGLKIFWAWVRPGRRPRSEALAAEGRQTMLVGFGLIIVLFISGLIEGFVTPSHLPWGLKIAIGSLALIGFWAWVLYFGRRATKRGFSADQSVKDVGWSIAYS</sequence>
<feature type="transmembrane region" description="Helical" evidence="1">
    <location>
        <begin position="198"/>
        <end position="216"/>
    </location>
</feature>
<dbReference type="PANTHER" id="PTHR35337">
    <property type="entry name" value="SLR1478 PROTEIN"/>
    <property type="match status" value="1"/>
</dbReference>
<dbReference type="Proteomes" id="UP000293036">
    <property type="component" value="Unassembled WGS sequence"/>
</dbReference>